<dbReference type="HAMAP" id="MF_00129">
    <property type="entry name" value="MnmG_GidA"/>
    <property type="match status" value="1"/>
</dbReference>
<comment type="function">
    <text evidence="10">NAD-binding protein involved in the addition of a carboxymethylaminomethyl (cmnm) group at the wobble position (U34) of certain tRNAs, forming tRNA-cmnm(5)s(2)U34.</text>
</comment>
<dbReference type="InterPro" id="IPR044920">
    <property type="entry name" value="MnmG_C_subdom_sf"/>
</dbReference>
<dbReference type="InterPro" id="IPR036188">
    <property type="entry name" value="FAD/NAD-bd_sf"/>
</dbReference>
<comment type="cofactor">
    <cofactor evidence="1 10">
        <name>FAD</name>
        <dbReference type="ChEBI" id="CHEBI:57692"/>
    </cofactor>
</comment>
<evidence type="ECO:0000256" key="7">
    <source>
        <dbReference type="ARBA" id="ARBA00023027"/>
    </source>
</evidence>
<dbReference type="RefSeq" id="WP_256547363.1">
    <property type="nucleotide sequence ID" value="NZ_CP101809.1"/>
</dbReference>
<dbReference type="SUPFAM" id="SSF51905">
    <property type="entry name" value="FAD/NAD(P)-binding domain"/>
    <property type="match status" value="1"/>
</dbReference>
<keyword evidence="7 10" id="KW-0520">NAD</keyword>
<keyword evidence="10" id="KW-0963">Cytoplasm</keyword>
<evidence type="ECO:0000313" key="12">
    <source>
        <dbReference type="EMBL" id="MDQ0513943.1"/>
    </source>
</evidence>
<feature type="domain" description="tRNA uridine 5-carboxymethylaminomethyl modification enzyme C-terminal subdomain" evidence="11">
    <location>
        <begin position="536"/>
        <end position="607"/>
    </location>
</feature>
<dbReference type="PANTHER" id="PTHR11806">
    <property type="entry name" value="GLUCOSE INHIBITED DIVISION PROTEIN A"/>
    <property type="match status" value="1"/>
</dbReference>
<dbReference type="Pfam" id="PF01134">
    <property type="entry name" value="GIDA"/>
    <property type="match status" value="1"/>
</dbReference>
<evidence type="ECO:0000256" key="10">
    <source>
        <dbReference type="HAMAP-Rule" id="MF_00129"/>
    </source>
</evidence>
<protein>
    <recommendedName>
        <fullName evidence="3 10">tRNA uridine 5-carboxymethylaminomethyl modification enzyme MnmG</fullName>
    </recommendedName>
    <alternativeName>
        <fullName evidence="9 10">Glucose-inhibited division protein A</fullName>
    </alternativeName>
</protein>
<name>A0ABU0LZB8_9BACT</name>
<dbReference type="PANTHER" id="PTHR11806:SF0">
    <property type="entry name" value="PROTEIN MTO1 HOMOLOG, MITOCHONDRIAL"/>
    <property type="match status" value="1"/>
</dbReference>
<proteinExistence type="inferred from homology"/>
<dbReference type="Pfam" id="PF21680">
    <property type="entry name" value="GIDA_C_1st"/>
    <property type="match status" value="1"/>
</dbReference>
<dbReference type="Pfam" id="PF13932">
    <property type="entry name" value="SAM_GIDA_C"/>
    <property type="match status" value="1"/>
</dbReference>
<sequence>METKKYDIIVVGAGHAGLEAAFAPARMGLKVGLFNLNLASIANLPCNPSVGGPAKGVVTREIDALGGMQAIAVDATKVQIKKLNYSKGPGVWCYRAQIDKELYHAWFLNRIEQEPNLDLVLDEVTELLIEDQKIIGLKTAAQTYYADAVIITAGTYLKAALYRDKKFADSGPDQNPAANFLSTFLKEQGFKLLRLKTGTPPRVYLKSLDLSVMQEDRGDDPDLCFSYTNPTKIDFDNQMSCYLTFTTPETNQLIADNIHLAGVYNGTIDAVGPRYCPSIEDKVVRFPDRLKHQIFVEPIARNYDWYYVAGVSTSFSEEMQVKILKTIKGFENVEIKTFAYAIEYDAIDPIQLYQTLESKKISGLYFAGQINGTSGYEEAACQGLMAGINAALKIKNQPPLILGRDEAYIGVLIDDLTTKGVNDPYRLLTSRAENRLHLRNDNADERLLKYGYQIGLVSETDYQKINTELKNIEQNIAVLAEHYAATYNLVDGDAGPLNLLNWLKRPNASYHQVVAKLGDKLLPLSPYAVEKLMIKIKYEGYIRKQNIKINAIQKWQKTSLAKIEDYRVIPNLAAEAVQKLNAAKPLTVQSALRISGVNVNDIMWIKVYLEKQKIVEQRLDAKSHKTDPQETL</sequence>
<dbReference type="Proteomes" id="UP001240643">
    <property type="component" value="Unassembled WGS sequence"/>
</dbReference>
<keyword evidence="4 10" id="KW-0285">Flavoprotein</keyword>
<dbReference type="NCBIfam" id="TIGR00136">
    <property type="entry name" value="mnmG_gidA"/>
    <property type="match status" value="1"/>
</dbReference>
<evidence type="ECO:0000259" key="11">
    <source>
        <dbReference type="SMART" id="SM01228"/>
    </source>
</evidence>
<dbReference type="InterPro" id="IPR047001">
    <property type="entry name" value="MnmG_C_subdom"/>
</dbReference>
<feature type="binding site" evidence="10">
    <location>
        <begin position="12"/>
        <end position="17"/>
    </location>
    <ligand>
        <name>FAD</name>
        <dbReference type="ChEBI" id="CHEBI:57692"/>
    </ligand>
</feature>
<evidence type="ECO:0000256" key="9">
    <source>
        <dbReference type="ARBA" id="ARBA00031800"/>
    </source>
</evidence>
<dbReference type="InterPro" id="IPR040131">
    <property type="entry name" value="MnmG_N"/>
</dbReference>
<dbReference type="InterPro" id="IPR004416">
    <property type="entry name" value="MnmG"/>
</dbReference>
<feature type="binding site" evidence="10">
    <location>
        <begin position="272"/>
        <end position="286"/>
    </location>
    <ligand>
        <name>NAD(+)</name>
        <dbReference type="ChEBI" id="CHEBI:57540"/>
    </ligand>
</feature>
<dbReference type="InterPro" id="IPR049312">
    <property type="entry name" value="GIDA_C_N"/>
</dbReference>
<keyword evidence="6 10" id="KW-0274">FAD</keyword>
<keyword evidence="5 10" id="KW-0819">tRNA processing</keyword>
<evidence type="ECO:0000256" key="8">
    <source>
        <dbReference type="ARBA" id="ARBA00025948"/>
    </source>
</evidence>
<comment type="similarity">
    <text evidence="2 10">Belongs to the MnmG family.</text>
</comment>
<dbReference type="Gene3D" id="1.10.150.570">
    <property type="entry name" value="GidA associated domain, C-terminal subdomain"/>
    <property type="match status" value="1"/>
</dbReference>
<dbReference type="InterPro" id="IPR026904">
    <property type="entry name" value="MnmG_C"/>
</dbReference>
<comment type="subunit">
    <text evidence="8 10">Homodimer. Heterotetramer of two MnmE and two MnmG subunits.</text>
</comment>
<dbReference type="PROSITE" id="PS01281">
    <property type="entry name" value="GIDA_2"/>
    <property type="match status" value="1"/>
</dbReference>
<organism evidence="12 13">
    <name type="scientific">Mycoplasmoides fastidiosum</name>
    <dbReference type="NCBI Taxonomy" id="92758"/>
    <lineage>
        <taxon>Bacteria</taxon>
        <taxon>Bacillati</taxon>
        <taxon>Mycoplasmatota</taxon>
        <taxon>Mycoplasmoidales</taxon>
        <taxon>Mycoplasmoidaceae</taxon>
        <taxon>Mycoplasmoides</taxon>
    </lineage>
</organism>
<comment type="caution">
    <text evidence="12">The sequence shown here is derived from an EMBL/GenBank/DDBJ whole genome shotgun (WGS) entry which is preliminary data.</text>
</comment>
<comment type="caution">
    <text evidence="10">Lacks conserved residue(s) required for the propagation of feature annotation.</text>
</comment>
<gene>
    <name evidence="10" type="primary">mnmG</name>
    <name evidence="10" type="synonym">gidA</name>
    <name evidence="12" type="ORF">J2Z62_000381</name>
</gene>
<evidence type="ECO:0000256" key="4">
    <source>
        <dbReference type="ARBA" id="ARBA00022630"/>
    </source>
</evidence>
<dbReference type="PROSITE" id="PS01280">
    <property type="entry name" value="GIDA_1"/>
    <property type="match status" value="1"/>
</dbReference>
<dbReference type="SMART" id="SM01228">
    <property type="entry name" value="GIDA_assoc_3"/>
    <property type="match status" value="1"/>
</dbReference>
<evidence type="ECO:0000313" key="13">
    <source>
        <dbReference type="Proteomes" id="UP001240643"/>
    </source>
</evidence>
<evidence type="ECO:0000256" key="6">
    <source>
        <dbReference type="ARBA" id="ARBA00022827"/>
    </source>
</evidence>
<evidence type="ECO:0000256" key="3">
    <source>
        <dbReference type="ARBA" id="ARBA00020461"/>
    </source>
</evidence>
<reference evidence="12" key="1">
    <citation type="submission" date="2023-07" db="EMBL/GenBank/DDBJ databases">
        <title>Genomic Encyclopedia of Type Strains, Phase IV (KMG-IV): sequencing the most valuable type-strain genomes for metagenomic binning, comparative biology and taxonomic classification.</title>
        <authorList>
            <person name="Goeker M."/>
        </authorList>
    </citation>
    <scope>NUCLEOTIDE SEQUENCE [LARGE SCALE GENOMIC DNA]</scope>
    <source>
        <strain evidence="12">DSM 21204</strain>
    </source>
</reference>
<dbReference type="InterPro" id="IPR020595">
    <property type="entry name" value="MnmG-rel_CS"/>
</dbReference>
<accession>A0ABU0LZB8</accession>
<keyword evidence="13" id="KW-1185">Reference proteome</keyword>
<dbReference type="Gene3D" id="3.50.50.60">
    <property type="entry name" value="FAD/NAD(P)-binding domain"/>
    <property type="match status" value="2"/>
</dbReference>
<dbReference type="EMBL" id="JAUSWO010000001">
    <property type="protein sequence ID" value="MDQ0513943.1"/>
    <property type="molecule type" value="Genomic_DNA"/>
</dbReference>
<evidence type="ECO:0000256" key="2">
    <source>
        <dbReference type="ARBA" id="ARBA00007653"/>
    </source>
</evidence>
<evidence type="ECO:0000256" key="5">
    <source>
        <dbReference type="ARBA" id="ARBA00022694"/>
    </source>
</evidence>
<evidence type="ECO:0000256" key="1">
    <source>
        <dbReference type="ARBA" id="ARBA00001974"/>
    </source>
</evidence>
<comment type="subcellular location">
    <subcellularLocation>
        <location evidence="10">Cytoplasm</location>
    </subcellularLocation>
</comment>
<dbReference type="InterPro" id="IPR002218">
    <property type="entry name" value="MnmG-rel"/>
</dbReference>
<dbReference type="Gene3D" id="1.10.10.1800">
    <property type="entry name" value="tRNA uridine 5-carboxymethylaminomethyl modification enzyme MnmG/GidA"/>
    <property type="match status" value="1"/>
</dbReference>